<dbReference type="PANTHER" id="PTHR48049">
    <property type="entry name" value="GLYCOSYLTRANSFERASE"/>
    <property type="match status" value="1"/>
</dbReference>
<dbReference type="CDD" id="cd03784">
    <property type="entry name" value="GT1_Gtf-like"/>
    <property type="match status" value="1"/>
</dbReference>
<evidence type="ECO:0000256" key="1">
    <source>
        <dbReference type="ARBA" id="ARBA00022679"/>
    </source>
</evidence>
<dbReference type="RefSeq" id="XP_071923425.1">
    <property type="nucleotide sequence ID" value="XM_072067324.1"/>
</dbReference>
<accession>A0ABM4VV61</accession>
<dbReference type="Pfam" id="PF00201">
    <property type="entry name" value="UDPGT"/>
    <property type="match status" value="1"/>
</dbReference>
<dbReference type="GeneID" id="113714707"/>
<dbReference type="PANTHER" id="PTHR48049:SF138">
    <property type="entry name" value="UDP-GLYCOSYLTRANSFERASE 91C1"/>
    <property type="match status" value="1"/>
</dbReference>
<protein>
    <submittedName>
        <fullName evidence="3">UDP-glycosyltransferase 91C1</fullName>
    </submittedName>
</protein>
<dbReference type="SUPFAM" id="SSF53756">
    <property type="entry name" value="UDP-Glycosyltransferase/glycogen phosphorylase"/>
    <property type="match status" value="1"/>
</dbReference>
<name>A0ABM4VV61_COFAR</name>
<organism evidence="2 3">
    <name type="scientific">Coffea arabica</name>
    <name type="common">Arabian coffee</name>
    <dbReference type="NCBI Taxonomy" id="13443"/>
    <lineage>
        <taxon>Eukaryota</taxon>
        <taxon>Viridiplantae</taxon>
        <taxon>Streptophyta</taxon>
        <taxon>Embryophyta</taxon>
        <taxon>Tracheophyta</taxon>
        <taxon>Spermatophyta</taxon>
        <taxon>Magnoliopsida</taxon>
        <taxon>eudicotyledons</taxon>
        <taxon>Gunneridae</taxon>
        <taxon>Pentapetalae</taxon>
        <taxon>asterids</taxon>
        <taxon>lamiids</taxon>
        <taxon>Gentianales</taxon>
        <taxon>Rubiaceae</taxon>
        <taxon>Ixoroideae</taxon>
        <taxon>Gardenieae complex</taxon>
        <taxon>Bertiereae - Coffeeae clade</taxon>
        <taxon>Coffeeae</taxon>
        <taxon>Coffea</taxon>
    </lineage>
</organism>
<dbReference type="Gene3D" id="3.40.50.2000">
    <property type="entry name" value="Glycogen Phosphorylase B"/>
    <property type="match status" value="2"/>
</dbReference>
<gene>
    <name evidence="3" type="primary">LOC113714707</name>
</gene>
<reference evidence="3" key="1">
    <citation type="submission" date="2025-08" db="UniProtKB">
        <authorList>
            <consortium name="RefSeq"/>
        </authorList>
    </citation>
    <scope>IDENTIFICATION</scope>
    <source>
        <tissue evidence="3">Leaves</tissue>
    </source>
</reference>
<evidence type="ECO:0000313" key="3">
    <source>
        <dbReference type="RefSeq" id="XP_071923425.1"/>
    </source>
</evidence>
<dbReference type="InterPro" id="IPR002213">
    <property type="entry name" value="UDP_glucos_trans"/>
</dbReference>
<dbReference type="InterPro" id="IPR050481">
    <property type="entry name" value="UDP-glycosyltransf_plant"/>
</dbReference>
<evidence type="ECO:0000313" key="2">
    <source>
        <dbReference type="Proteomes" id="UP001652660"/>
    </source>
</evidence>
<proteinExistence type="predicted"/>
<sequence>MLATLEPSQSRKYCLVSTLESSLIIHLFSMESSNVLHVVMFPWLAMGHLIPFFRLSKLLAGKGHKISFISTPRNLQRLPKIPQELASQIELVSIPLPEVDNLPKQGETSTDIPHEQDQFLKIAFDLLQSPMASFLENTRPKPDWIIHDYASHWLPEIAAQNGVSAAFFSLFTAAALSFLGRPSAWLSGEDGRSTAEDFTVVPKWIPFPSNCAYRLHEVRKNIEDASGNESGASDFIRFAASIDRSDLVIFRTSVEFEPEWFNLVRELYKKPVVSLGVLPPSLDDDDELETDEKWQKIKNWLDKQTANKVVYVALGTEATISQKEVQDLAIGLEQSELPFFWVLRKPPGSKKDVTDMLPEGFRERINANGQGVVYTEWVPQVKILSHPAIGGYLTHCGWNSVIEALGFGRVLILFPVMNDQGLNARLLEGKKVGVEIPRAAEDGLFTSTAVAETLRYAVVSEEGEPMRANARQMTSLFGNGKRNQDYIDTFVRCLEERKISNFLA</sequence>
<dbReference type="Proteomes" id="UP001652660">
    <property type="component" value="Chromosome 10e"/>
</dbReference>
<keyword evidence="1" id="KW-0808">Transferase</keyword>
<keyword evidence="2" id="KW-1185">Reference proteome</keyword>